<keyword evidence="3" id="KW-1185">Reference proteome</keyword>
<name>A0AAV0NT18_9ROSI</name>
<organism evidence="2 3">
    <name type="scientific">Linum tenue</name>
    <dbReference type="NCBI Taxonomy" id="586396"/>
    <lineage>
        <taxon>Eukaryota</taxon>
        <taxon>Viridiplantae</taxon>
        <taxon>Streptophyta</taxon>
        <taxon>Embryophyta</taxon>
        <taxon>Tracheophyta</taxon>
        <taxon>Spermatophyta</taxon>
        <taxon>Magnoliopsida</taxon>
        <taxon>eudicotyledons</taxon>
        <taxon>Gunneridae</taxon>
        <taxon>Pentapetalae</taxon>
        <taxon>rosids</taxon>
        <taxon>fabids</taxon>
        <taxon>Malpighiales</taxon>
        <taxon>Linaceae</taxon>
        <taxon>Linum</taxon>
    </lineage>
</organism>
<accession>A0AAV0NT18</accession>
<evidence type="ECO:0000313" key="3">
    <source>
        <dbReference type="Proteomes" id="UP001154282"/>
    </source>
</evidence>
<evidence type="ECO:0000313" key="2">
    <source>
        <dbReference type="EMBL" id="CAI0461363.1"/>
    </source>
</evidence>
<dbReference type="AlphaFoldDB" id="A0AAV0NT18"/>
<gene>
    <name evidence="2" type="ORF">LITE_LOCUS34900</name>
</gene>
<dbReference type="EMBL" id="CAMGYJ010000008">
    <property type="protein sequence ID" value="CAI0461363.1"/>
    <property type="molecule type" value="Genomic_DNA"/>
</dbReference>
<protein>
    <submittedName>
        <fullName evidence="2">Uncharacterized protein</fullName>
    </submittedName>
</protein>
<feature type="region of interest" description="Disordered" evidence="1">
    <location>
        <begin position="24"/>
        <end position="100"/>
    </location>
</feature>
<sequence length="100" mass="11301">FGIWVLKNPELYFLFAIYVPGRDVRTERKREPPPARYPNGSSGVKKKHGGKTRSDIQPSNLLMPGMTPKLLGREEKESSAGNSTTDNKFRNDYGELFGTR</sequence>
<reference evidence="2" key="1">
    <citation type="submission" date="2022-08" db="EMBL/GenBank/DDBJ databases">
        <authorList>
            <person name="Gutierrez-Valencia J."/>
        </authorList>
    </citation>
    <scope>NUCLEOTIDE SEQUENCE</scope>
</reference>
<comment type="caution">
    <text evidence="2">The sequence shown here is derived from an EMBL/GenBank/DDBJ whole genome shotgun (WGS) entry which is preliminary data.</text>
</comment>
<dbReference type="Proteomes" id="UP001154282">
    <property type="component" value="Unassembled WGS sequence"/>
</dbReference>
<feature type="compositionally biased region" description="Basic and acidic residues" evidence="1">
    <location>
        <begin position="24"/>
        <end position="33"/>
    </location>
</feature>
<evidence type="ECO:0000256" key="1">
    <source>
        <dbReference type="SAM" id="MobiDB-lite"/>
    </source>
</evidence>
<proteinExistence type="predicted"/>
<feature type="non-terminal residue" evidence="2">
    <location>
        <position position="1"/>
    </location>
</feature>